<feature type="signal peptide" evidence="1">
    <location>
        <begin position="1"/>
        <end position="25"/>
    </location>
</feature>
<dbReference type="KEGG" id="lrs:PX52LOC_04214"/>
<dbReference type="RefSeq" id="WP_149111871.1">
    <property type="nucleotide sequence ID" value="NZ_CP042425.1"/>
</dbReference>
<evidence type="ECO:0000313" key="2">
    <source>
        <dbReference type="EMBL" id="QEL17231.1"/>
    </source>
</evidence>
<reference evidence="3" key="1">
    <citation type="submission" date="2019-08" db="EMBL/GenBank/DDBJ databases">
        <title>Limnoglobus roseus gen. nov., sp. nov., a novel freshwater planctomycete with a giant genome from the family Gemmataceae.</title>
        <authorList>
            <person name="Kulichevskaya I.S."/>
            <person name="Naumoff D.G."/>
            <person name="Miroshnikov K."/>
            <person name="Ivanova A."/>
            <person name="Philippov D.A."/>
            <person name="Hakobyan A."/>
            <person name="Rijpstra I.C."/>
            <person name="Sinninghe Damste J.S."/>
            <person name="Liesack W."/>
            <person name="Dedysh S.N."/>
        </authorList>
    </citation>
    <scope>NUCLEOTIDE SEQUENCE [LARGE SCALE GENOMIC DNA]</scope>
    <source>
        <strain evidence="3">PX52</strain>
    </source>
</reference>
<sequence length="620" mass="66625">MARNLAVRLLCAACLTLAVGPTLRAAVLVISNEANEKMAFELHPDSGEPQNVILAAGESRAFACNKSAEVSFDAEGKVTKLALDAYNIYAFTRRNGATGLHGVKLEGTAPTAGELPTAAHSQKEFKVAVKLLVDDAERRTQAVWERVLKKRFALAADVLKANTGVTFEVTEVGTWDTDPRAGDLKGLQTDFEEVVKTERAALVVGYTSRKFAPGFGETTPKAMPFAGSVVALQSHILIREGDPRSEPDRVEVLVQQLGRYLGAVKYADRASVMRPHLGDGQANSARFQIKFDPLNVLAMNLVADDLRTGKVSQLKDLTSATQNRLGRLYGTLASLTPTEPLPDVYLGLLDRAGIQPPEGVVPAGGIAAAPATAPKSATKVTRTRNAKEEAVRTVVTAVTTRAEANAKLPANGSSTRLKGDDLTAAYIKEAAGAAVGVEKEYREAAFLLGLGIALDDSTILRDNPVTASFCKAVESDDDRRQRIAVLGNPTIRSRRDLCQHFVISAALTEMAGAGLAEQAGVLKEQMDMTKSSGFSFTDLCADFSGIEFAKRVKNNAAELESVNKKFTVADFVPAIDGLRDGISAERFKADFTSMNDAKFKAAYDAVWKRVKEMPVYTEKK</sequence>
<feature type="chain" id="PRO_5022706276" evidence="1">
    <location>
        <begin position="26"/>
        <end position="620"/>
    </location>
</feature>
<accession>A0A5C1AD52</accession>
<keyword evidence="1" id="KW-0732">Signal</keyword>
<proteinExistence type="predicted"/>
<evidence type="ECO:0000256" key="1">
    <source>
        <dbReference type="SAM" id="SignalP"/>
    </source>
</evidence>
<name>A0A5C1AD52_9BACT</name>
<protein>
    <submittedName>
        <fullName evidence="2">Uncharacterized protein</fullName>
    </submittedName>
</protein>
<dbReference type="EMBL" id="CP042425">
    <property type="protein sequence ID" value="QEL17231.1"/>
    <property type="molecule type" value="Genomic_DNA"/>
</dbReference>
<dbReference type="OrthoDB" id="9997at2"/>
<gene>
    <name evidence="2" type="ORF">PX52LOC_04214</name>
</gene>
<organism evidence="2 3">
    <name type="scientific">Limnoglobus roseus</name>
    <dbReference type="NCBI Taxonomy" id="2598579"/>
    <lineage>
        <taxon>Bacteria</taxon>
        <taxon>Pseudomonadati</taxon>
        <taxon>Planctomycetota</taxon>
        <taxon>Planctomycetia</taxon>
        <taxon>Gemmatales</taxon>
        <taxon>Gemmataceae</taxon>
        <taxon>Limnoglobus</taxon>
    </lineage>
</organism>
<evidence type="ECO:0000313" key="3">
    <source>
        <dbReference type="Proteomes" id="UP000324974"/>
    </source>
</evidence>
<dbReference type="AlphaFoldDB" id="A0A5C1AD52"/>
<dbReference type="Proteomes" id="UP000324974">
    <property type="component" value="Chromosome"/>
</dbReference>
<keyword evidence="3" id="KW-1185">Reference proteome</keyword>